<sequence length="82" mass="9587">MMADPLIYEKLNILTGKSQMDYFQNYHNGKASLKKLDTKSKRDLEAEKDKGIWTGERFEEYMKKILEPIKVISDNLSNIPFS</sequence>
<dbReference type="Proteomes" id="UP000095282">
    <property type="component" value="Unplaced"/>
</dbReference>
<dbReference type="WBParaSite" id="Csp11.Scaffold629.g8308.t2">
    <property type="protein sequence ID" value="Csp11.Scaffold629.g8308.t2"/>
    <property type="gene ID" value="Csp11.Scaffold629.g8308"/>
</dbReference>
<name>A0A1I7UDS6_9PELO</name>
<protein>
    <submittedName>
        <fullName evidence="2">C2H2-type domain-containing protein</fullName>
    </submittedName>
</protein>
<dbReference type="AlphaFoldDB" id="A0A1I7UDS6"/>
<evidence type="ECO:0000313" key="1">
    <source>
        <dbReference type="Proteomes" id="UP000095282"/>
    </source>
</evidence>
<keyword evidence="1" id="KW-1185">Reference proteome</keyword>
<evidence type="ECO:0000313" key="2">
    <source>
        <dbReference type="WBParaSite" id="Csp11.Scaffold629.g8308.t2"/>
    </source>
</evidence>
<accession>A0A1I7UDS6</accession>
<organism evidence="1 2">
    <name type="scientific">Caenorhabditis tropicalis</name>
    <dbReference type="NCBI Taxonomy" id="1561998"/>
    <lineage>
        <taxon>Eukaryota</taxon>
        <taxon>Metazoa</taxon>
        <taxon>Ecdysozoa</taxon>
        <taxon>Nematoda</taxon>
        <taxon>Chromadorea</taxon>
        <taxon>Rhabditida</taxon>
        <taxon>Rhabditina</taxon>
        <taxon>Rhabditomorpha</taxon>
        <taxon>Rhabditoidea</taxon>
        <taxon>Rhabditidae</taxon>
        <taxon>Peloderinae</taxon>
        <taxon>Caenorhabditis</taxon>
    </lineage>
</organism>
<proteinExistence type="predicted"/>
<reference evidence="2" key="1">
    <citation type="submission" date="2016-11" db="UniProtKB">
        <authorList>
            <consortium name="WormBaseParasite"/>
        </authorList>
    </citation>
    <scope>IDENTIFICATION</scope>
</reference>